<dbReference type="Gene3D" id="3.40.50.300">
    <property type="entry name" value="P-loop containing nucleotide triphosphate hydrolases"/>
    <property type="match status" value="1"/>
</dbReference>
<dbReference type="OrthoDB" id="1550566at2"/>
<sequence length="368" mass="42327">MNGGTDMQNPFTHTFGMEPGKYISTVQTEEIVENFSYPNPSEKCYMITGVRGCGKTVMLSKIVEELKKDDSWIVIDLNVTKDMQLQLAAKLAQEKQVQKCFLKPSIEISIAGISAGLEYSKEKIFDINVLIERMVQTLSSHEKRIIITLDDVSATSEMREFAHTFQGLLRAKLPVHIIMTGLLSNYRDVTNKPEFKDCTFLTRAFQIMVEPLDYSQIAVSYLNTFDISEKEAIKLAKMTRGYAFAYQVLGWLFFEKTVNGKSKNLEFEYTSELIKYCYSKIWTELTEKEILIVKSMVELGADSQKVKREDIIKEVEKTEPISSASFNTYKERLIGKGILTVSINRDGFYWIELPQFGEFVRMYHMDEF</sequence>
<dbReference type="AlphaFoldDB" id="A0A5P6VS22"/>
<dbReference type="KEGG" id="pxv:FXF36_11180"/>
<gene>
    <name evidence="2" type="ORF">FXF36_11180</name>
</gene>
<dbReference type="Pfam" id="PF01637">
    <property type="entry name" value="ATPase_2"/>
    <property type="match status" value="1"/>
</dbReference>
<accession>A0A5P6VS22</accession>
<feature type="domain" description="ATPase" evidence="1">
    <location>
        <begin position="42"/>
        <end position="159"/>
    </location>
</feature>
<dbReference type="Proteomes" id="UP000327030">
    <property type="component" value="Chromosome 1"/>
</dbReference>
<evidence type="ECO:0000313" key="3">
    <source>
        <dbReference type="Proteomes" id="UP000327030"/>
    </source>
</evidence>
<keyword evidence="2" id="KW-0547">Nucleotide-binding</keyword>
<name>A0A5P6VS22_PSEXY</name>
<dbReference type="GO" id="GO:0005524">
    <property type="term" value="F:ATP binding"/>
    <property type="evidence" value="ECO:0007669"/>
    <property type="project" value="UniProtKB-KW"/>
</dbReference>
<dbReference type="InterPro" id="IPR011579">
    <property type="entry name" value="ATPase_dom"/>
</dbReference>
<organism evidence="2 3">
    <name type="scientific">Pseudobutyrivibrio xylanivorans</name>
    <dbReference type="NCBI Taxonomy" id="185007"/>
    <lineage>
        <taxon>Bacteria</taxon>
        <taxon>Bacillati</taxon>
        <taxon>Bacillota</taxon>
        <taxon>Clostridia</taxon>
        <taxon>Lachnospirales</taxon>
        <taxon>Lachnospiraceae</taxon>
        <taxon>Pseudobutyrivibrio</taxon>
    </lineage>
</organism>
<evidence type="ECO:0000313" key="2">
    <source>
        <dbReference type="EMBL" id="QFJ55386.1"/>
    </source>
</evidence>
<keyword evidence="2" id="KW-0067">ATP-binding</keyword>
<evidence type="ECO:0000259" key="1">
    <source>
        <dbReference type="Pfam" id="PF01637"/>
    </source>
</evidence>
<dbReference type="EMBL" id="CP043028">
    <property type="protein sequence ID" value="QFJ55386.1"/>
    <property type="molecule type" value="Genomic_DNA"/>
</dbReference>
<dbReference type="SUPFAM" id="SSF52540">
    <property type="entry name" value="P-loop containing nucleoside triphosphate hydrolases"/>
    <property type="match status" value="1"/>
</dbReference>
<reference evidence="3" key="1">
    <citation type="submission" date="2019-08" db="EMBL/GenBank/DDBJ databases">
        <title>Complete Genome Sequence of the Polysaccharide-Degrading Rumen Bacterium Pseudobutyrivibrio xylanivorans MA3014.</title>
        <authorList>
            <person name="Palevich N."/>
            <person name="Maclean P.H."/>
            <person name="Kelly W.J."/>
            <person name="Leahy S.C."/>
            <person name="Rakonjac J."/>
            <person name="Attwood G.T."/>
        </authorList>
    </citation>
    <scope>NUCLEOTIDE SEQUENCE [LARGE SCALE GENOMIC DNA]</scope>
    <source>
        <strain evidence="3">MA3014</strain>
    </source>
</reference>
<protein>
    <submittedName>
        <fullName evidence="2">ATP-binding protein</fullName>
    </submittedName>
</protein>
<dbReference type="InterPro" id="IPR027417">
    <property type="entry name" value="P-loop_NTPase"/>
</dbReference>
<proteinExistence type="predicted"/>